<evidence type="ECO:0000313" key="2">
    <source>
        <dbReference type="EMBL" id="MTV48531.1"/>
    </source>
</evidence>
<protein>
    <submittedName>
        <fullName evidence="2">Uncharacterized protein</fullName>
    </submittedName>
</protein>
<keyword evidence="3" id="KW-1185">Reference proteome</keyword>
<evidence type="ECO:0000256" key="1">
    <source>
        <dbReference type="SAM" id="Phobius"/>
    </source>
</evidence>
<dbReference type="RefSeq" id="WP_155475623.1">
    <property type="nucleotide sequence ID" value="NZ_WNKU01000004.1"/>
</dbReference>
<organism evidence="2 3">
    <name type="scientific">Heliobacterium mobile</name>
    <name type="common">Heliobacillus mobilis</name>
    <dbReference type="NCBI Taxonomy" id="28064"/>
    <lineage>
        <taxon>Bacteria</taxon>
        <taxon>Bacillati</taxon>
        <taxon>Bacillota</taxon>
        <taxon>Clostridia</taxon>
        <taxon>Eubacteriales</taxon>
        <taxon>Heliobacteriaceae</taxon>
        <taxon>Heliobacterium</taxon>
    </lineage>
</organism>
<dbReference type="Proteomes" id="UP000430670">
    <property type="component" value="Unassembled WGS sequence"/>
</dbReference>
<reference evidence="2 3" key="1">
    <citation type="submission" date="2019-11" db="EMBL/GenBank/DDBJ databases">
        <title>Whole-genome sequence of a the green, strictly anaerobic photosynthetic bacterium Heliobacillus mobilis DSM 6151.</title>
        <authorList>
            <person name="Kyndt J.A."/>
            <person name="Meyer T.E."/>
        </authorList>
    </citation>
    <scope>NUCLEOTIDE SEQUENCE [LARGE SCALE GENOMIC DNA]</scope>
    <source>
        <strain evidence="2 3">DSM 6151</strain>
    </source>
</reference>
<sequence>MTKTTIIAIILLVENNIVTPVSLFCLKSPLFYETQKLYSVLVAPSAAAISPTGATVAATVAAAITTTVVAISTAVTTPEIPTPVAAVAIIVRTKVNINAAMIVSLATGEFHYYRYNRYDSYQQKRIHLAASLTGRIADILRGRYHKILLFLGG</sequence>
<comment type="caution">
    <text evidence="2">The sequence shown here is derived from an EMBL/GenBank/DDBJ whole genome shotgun (WGS) entry which is preliminary data.</text>
</comment>
<name>A0A6I3SI37_HELMO</name>
<accession>A0A6I3SI37</accession>
<keyword evidence="1" id="KW-1133">Transmembrane helix</keyword>
<evidence type="ECO:0000313" key="3">
    <source>
        <dbReference type="Proteomes" id="UP000430670"/>
    </source>
</evidence>
<keyword evidence="1" id="KW-0472">Membrane</keyword>
<dbReference type="EMBL" id="WNKU01000004">
    <property type="protein sequence ID" value="MTV48531.1"/>
    <property type="molecule type" value="Genomic_DNA"/>
</dbReference>
<gene>
    <name evidence="2" type="ORF">GJ688_05985</name>
</gene>
<dbReference type="AlphaFoldDB" id="A0A6I3SI37"/>
<proteinExistence type="predicted"/>
<keyword evidence="1" id="KW-0812">Transmembrane</keyword>
<feature type="transmembrane region" description="Helical" evidence="1">
    <location>
        <begin position="6"/>
        <end position="26"/>
    </location>
</feature>